<evidence type="ECO:0000313" key="2">
    <source>
        <dbReference type="EnsemblPlants" id="MELO3C028272.2.1"/>
    </source>
</evidence>
<feature type="region of interest" description="Disordered" evidence="1">
    <location>
        <begin position="1"/>
        <end position="35"/>
    </location>
</feature>
<feature type="compositionally biased region" description="Basic residues" evidence="1">
    <location>
        <begin position="1"/>
        <end position="14"/>
    </location>
</feature>
<protein>
    <submittedName>
        <fullName evidence="2">Uncharacterized protein</fullName>
    </submittedName>
</protein>
<accession>A0A9I9E3S6</accession>
<dbReference type="EnsemblPlants" id="MELO3C028272.2.1">
    <property type="protein sequence ID" value="MELO3C028272.2.1"/>
    <property type="gene ID" value="MELO3C028272.2"/>
</dbReference>
<proteinExistence type="predicted"/>
<dbReference type="Gramene" id="MELO3C028272.2.1">
    <property type="protein sequence ID" value="MELO3C028272.2.1"/>
    <property type="gene ID" value="MELO3C028272.2"/>
</dbReference>
<reference evidence="2" key="1">
    <citation type="submission" date="2023-03" db="UniProtKB">
        <authorList>
            <consortium name="EnsemblPlants"/>
        </authorList>
    </citation>
    <scope>IDENTIFICATION</scope>
</reference>
<sequence length="35" mass="3705">MDGGARGRRTKKKAKELGRRAAAGEKRNFEGGCAA</sequence>
<evidence type="ECO:0000256" key="1">
    <source>
        <dbReference type="SAM" id="MobiDB-lite"/>
    </source>
</evidence>
<organism evidence="2">
    <name type="scientific">Cucumis melo</name>
    <name type="common">Muskmelon</name>
    <dbReference type="NCBI Taxonomy" id="3656"/>
    <lineage>
        <taxon>Eukaryota</taxon>
        <taxon>Viridiplantae</taxon>
        <taxon>Streptophyta</taxon>
        <taxon>Embryophyta</taxon>
        <taxon>Tracheophyta</taxon>
        <taxon>Spermatophyta</taxon>
        <taxon>Magnoliopsida</taxon>
        <taxon>eudicotyledons</taxon>
        <taxon>Gunneridae</taxon>
        <taxon>Pentapetalae</taxon>
        <taxon>rosids</taxon>
        <taxon>fabids</taxon>
        <taxon>Cucurbitales</taxon>
        <taxon>Cucurbitaceae</taxon>
        <taxon>Benincaseae</taxon>
        <taxon>Cucumis</taxon>
    </lineage>
</organism>
<name>A0A9I9E3S6_CUCME</name>
<dbReference type="AlphaFoldDB" id="A0A9I9E3S6"/>
<feature type="compositionally biased region" description="Basic and acidic residues" evidence="1">
    <location>
        <begin position="15"/>
        <end position="29"/>
    </location>
</feature>